<dbReference type="Proteomes" id="UP001595925">
    <property type="component" value="Unassembled WGS sequence"/>
</dbReference>
<reference evidence="1 2" key="1">
    <citation type="journal article" date="2019" name="Int. J. Syst. Evol. Microbiol.">
        <title>The Global Catalogue of Microorganisms (GCM) 10K type strain sequencing project: providing services to taxonomists for standard genome sequencing and annotation.</title>
        <authorList>
            <consortium name="The Broad Institute Genomics Platform"/>
            <consortium name="The Broad Institute Genome Sequencing Center for Infectious Disease"/>
            <person name="Wu L."/>
            <person name="Ma J."/>
        </authorList>
    </citation>
    <scope>NUCLEOTIDE SEQUENCE [LARGE SCALE GENOMIC DNA]</scope>
    <source>
        <strain evidence="1 2">CGMCC 1.15824</strain>
    </source>
</reference>
<protein>
    <submittedName>
        <fullName evidence="1">Uncharacterized protein</fullName>
    </submittedName>
</protein>
<evidence type="ECO:0000313" key="1">
    <source>
        <dbReference type="EMBL" id="MFC4990288.1"/>
    </source>
</evidence>
<accession>A0ABD5QKP5</accession>
<evidence type="ECO:0000313" key="2">
    <source>
        <dbReference type="Proteomes" id="UP001595925"/>
    </source>
</evidence>
<dbReference type="EMBL" id="JBHSJG010000067">
    <property type="protein sequence ID" value="MFC4990288.1"/>
    <property type="molecule type" value="Genomic_DNA"/>
</dbReference>
<gene>
    <name evidence="1" type="ORF">ACFPFO_21565</name>
</gene>
<dbReference type="SUPFAM" id="SSF57783">
    <property type="entry name" value="Zinc beta-ribbon"/>
    <property type="match status" value="1"/>
</dbReference>
<comment type="caution">
    <text evidence="1">The sequence shown here is derived from an EMBL/GenBank/DDBJ whole genome shotgun (WGS) entry which is preliminary data.</text>
</comment>
<dbReference type="AlphaFoldDB" id="A0ABD5QKP5"/>
<organism evidence="1 2">
    <name type="scientific">Saliphagus infecundisoli</name>
    <dbReference type="NCBI Taxonomy" id="1849069"/>
    <lineage>
        <taxon>Archaea</taxon>
        <taxon>Methanobacteriati</taxon>
        <taxon>Methanobacteriota</taxon>
        <taxon>Stenosarchaea group</taxon>
        <taxon>Halobacteria</taxon>
        <taxon>Halobacteriales</taxon>
        <taxon>Natrialbaceae</taxon>
        <taxon>Saliphagus</taxon>
    </lineage>
</organism>
<keyword evidence="2" id="KW-1185">Reference proteome</keyword>
<proteinExistence type="predicted"/>
<dbReference type="RefSeq" id="WP_255565233.1">
    <property type="nucleotide sequence ID" value="NZ_JAIVEF010000029.1"/>
</dbReference>
<sequence length="42" mass="4660">MNSQPRPSRSTYRCPDCEGDLAATDGTWRCRDCGYVPNHGAD</sequence>
<name>A0ABD5QKP5_9EURY</name>